<dbReference type="Proteomes" id="UP000198876">
    <property type="component" value="Unassembled WGS sequence"/>
</dbReference>
<dbReference type="PANTHER" id="PTHR46112:SF3">
    <property type="entry name" value="AMINOPEPTIDASE YPDF"/>
    <property type="match status" value="1"/>
</dbReference>
<reference evidence="7" key="1">
    <citation type="submission" date="2016-10" db="EMBL/GenBank/DDBJ databases">
        <authorList>
            <person name="Varghese N."/>
            <person name="Submissions S."/>
        </authorList>
    </citation>
    <scope>NUCLEOTIDE SEQUENCE [LARGE SCALE GENOMIC DNA]</scope>
    <source>
        <strain evidence="7">CGMCC 1.7739</strain>
    </source>
</reference>
<dbReference type="AlphaFoldDB" id="A0A1I2NQ22"/>
<dbReference type="InterPro" id="IPR000587">
    <property type="entry name" value="Creatinase_N"/>
</dbReference>
<dbReference type="InterPro" id="IPR050659">
    <property type="entry name" value="Peptidase_M24B"/>
</dbReference>
<dbReference type="CDD" id="cd01092">
    <property type="entry name" value="APP-like"/>
    <property type="match status" value="1"/>
</dbReference>
<dbReference type="Pfam" id="PF01321">
    <property type="entry name" value="Creatinase_N"/>
    <property type="match status" value="1"/>
</dbReference>
<dbReference type="PANTHER" id="PTHR46112">
    <property type="entry name" value="AMINOPEPTIDASE"/>
    <property type="match status" value="1"/>
</dbReference>
<dbReference type="Gene3D" id="3.90.230.10">
    <property type="entry name" value="Creatinase/methionine aminopeptidase superfamily"/>
    <property type="match status" value="1"/>
</dbReference>
<dbReference type="EMBL" id="FOOQ01000001">
    <property type="protein sequence ID" value="SFG03546.1"/>
    <property type="molecule type" value="Genomic_DNA"/>
</dbReference>
<evidence type="ECO:0000259" key="5">
    <source>
        <dbReference type="Pfam" id="PF01321"/>
    </source>
</evidence>
<dbReference type="InterPro" id="IPR000994">
    <property type="entry name" value="Pept_M24"/>
</dbReference>
<keyword evidence="6" id="KW-0031">Aminopeptidase</keyword>
<dbReference type="InterPro" id="IPR029149">
    <property type="entry name" value="Creatin/AminoP/Spt16_N"/>
</dbReference>
<evidence type="ECO:0000256" key="3">
    <source>
        <dbReference type="RuleBase" id="RU000590"/>
    </source>
</evidence>
<keyword evidence="1 3" id="KW-0479">Metal-binding</keyword>
<dbReference type="RefSeq" id="WP_092889811.1">
    <property type="nucleotide sequence ID" value="NZ_FOOQ01000001.1"/>
</dbReference>
<dbReference type="PROSITE" id="PS00491">
    <property type="entry name" value="PROLINE_PEPTIDASE"/>
    <property type="match status" value="1"/>
</dbReference>
<sequence>MPAAFERRTRDAQTALSDAGADALVCFPSQNLFYLTGFDEDPGERHLLCLLPAEGDPTFLVPELYEKQVREASWIDDVRTWADGDDPLAAVESVVSDLGLPESPHVLVDDTMWARFTHDLRAALPDATFGLASEVLSAIRVRKDEAELDAMRRAAAAADEAMDAVRAMGADAVGLSERELAQEIERRLAEAGGDGVSFETIVGAGPNGAMPHHHHGDREVRAGEPVVLDFGTRVDGYPSDQTRTVVFDGDPSETFEDVHAVVRDAVAAGVDAVEPGVTAESVDRAAREVIEEAGYGDRFVHRTGHGVGLDVHEEPYIVTGNDRELEAGMVFSVEPGVYLPEEFGVRIEDLVAVTADGCERLNRTDRGWEC</sequence>
<dbReference type="SUPFAM" id="SSF53092">
    <property type="entry name" value="Creatinase/prolidase N-terminal domain"/>
    <property type="match status" value="1"/>
</dbReference>
<feature type="domain" description="Peptidase M24" evidence="4">
    <location>
        <begin position="150"/>
        <end position="355"/>
    </location>
</feature>
<feature type="domain" description="Creatinase N-terminal" evidence="5">
    <location>
        <begin position="8"/>
        <end position="141"/>
    </location>
</feature>
<dbReference type="SUPFAM" id="SSF55920">
    <property type="entry name" value="Creatinase/aminopeptidase"/>
    <property type="match status" value="1"/>
</dbReference>
<organism evidence="6 7">
    <name type="scientific">Halopelagius inordinatus</name>
    <dbReference type="NCBI Taxonomy" id="553467"/>
    <lineage>
        <taxon>Archaea</taxon>
        <taxon>Methanobacteriati</taxon>
        <taxon>Methanobacteriota</taxon>
        <taxon>Stenosarchaea group</taxon>
        <taxon>Halobacteria</taxon>
        <taxon>Halobacteriales</taxon>
        <taxon>Haloferacaceae</taxon>
    </lineage>
</organism>
<proteinExistence type="inferred from homology"/>
<protein>
    <submittedName>
        <fullName evidence="6">Xaa-Pro aminopeptidase</fullName>
    </submittedName>
</protein>
<dbReference type="InterPro" id="IPR001131">
    <property type="entry name" value="Peptidase_M24B_aminopep-P_CS"/>
</dbReference>
<name>A0A1I2NQ22_9EURY</name>
<dbReference type="Gene3D" id="3.40.350.10">
    <property type="entry name" value="Creatinase/prolidase N-terminal domain"/>
    <property type="match status" value="1"/>
</dbReference>
<evidence type="ECO:0000313" key="7">
    <source>
        <dbReference type="Proteomes" id="UP000198876"/>
    </source>
</evidence>
<dbReference type="GO" id="GO:0046872">
    <property type="term" value="F:metal ion binding"/>
    <property type="evidence" value="ECO:0007669"/>
    <property type="project" value="UniProtKB-KW"/>
</dbReference>
<dbReference type="InterPro" id="IPR036005">
    <property type="entry name" value="Creatinase/aminopeptidase-like"/>
</dbReference>
<dbReference type="Pfam" id="PF00557">
    <property type="entry name" value="Peptidase_M24"/>
    <property type="match status" value="1"/>
</dbReference>
<dbReference type="GO" id="GO:0004177">
    <property type="term" value="F:aminopeptidase activity"/>
    <property type="evidence" value="ECO:0007669"/>
    <property type="project" value="UniProtKB-KW"/>
</dbReference>
<keyword evidence="6" id="KW-0645">Protease</keyword>
<evidence type="ECO:0000259" key="4">
    <source>
        <dbReference type="Pfam" id="PF00557"/>
    </source>
</evidence>
<evidence type="ECO:0000256" key="1">
    <source>
        <dbReference type="ARBA" id="ARBA00022723"/>
    </source>
</evidence>
<accession>A0A1I2NQ22</accession>
<comment type="similarity">
    <text evidence="3">Belongs to the peptidase M24B family.</text>
</comment>
<evidence type="ECO:0000313" key="6">
    <source>
        <dbReference type="EMBL" id="SFG03546.1"/>
    </source>
</evidence>
<gene>
    <name evidence="6" type="ORF">SAMN04488063_1210</name>
</gene>
<dbReference type="OrthoDB" id="1346at2157"/>
<keyword evidence="7" id="KW-1185">Reference proteome</keyword>
<keyword evidence="2" id="KW-0378">Hydrolase</keyword>
<evidence type="ECO:0000256" key="2">
    <source>
        <dbReference type="ARBA" id="ARBA00022801"/>
    </source>
</evidence>